<keyword evidence="1" id="KW-1133">Transmembrane helix</keyword>
<proteinExistence type="predicted"/>
<accession>A0A1H4V5U4</accession>
<gene>
    <name evidence="2" type="ORF">SAMN04489727_4991</name>
</gene>
<feature type="transmembrane region" description="Helical" evidence="1">
    <location>
        <begin position="160"/>
        <end position="179"/>
    </location>
</feature>
<dbReference type="AlphaFoldDB" id="A0A1H4V5U4"/>
<sequence length="199" mass="19783">MLTRLGAACGVLAGLAIAVPGLIEAFAGETAPTSFVLGLSPAFAIPLLTVLHLRQATAAGAFGAVAYTVNAVGLGLFGGAAFTLNLALFFLDDAVVEDLLRGPTIVALLGSALVFAAGAALFGVSLLRAGIHPRVPAVAYLLALPVLAVAARLPDTPVTSVVHVVAGGALVWLACAVTTGEPAPDRRAAAPHPASPRPS</sequence>
<organism evidence="2 3">
    <name type="scientific">Amycolatopsis tolypomycina</name>
    <dbReference type="NCBI Taxonomy" id="208445"/>
    <lineage>
        <taxon>Bacteria</taxon>
        <taxon>Bacillati</taxon>
        <taxon>Actinomycetota</taxon>
        <taxon>Actinomycetes</taxon>
        <taxon>Pseudonocardiales</taxon>
        <taxon>Pseudonocardiaceae</taxon>
        <taxon>Amycolatopsis</taxon>
    </lineage>
</organism>
<dbReference type="RefSeq" id="WP_208613370.1">
    <property type="nucleotide sequence ID" value="NZ_FNSO01000004.1"/>
</dbReference>
<feature type="transmembrane region" description="Helical" evidence="1">
    <location>
        <begin position="65"/>
        <end position="91"/>
    </location>
</feature>
<reference evidence="3" key="1">
    <citation type="submission" date="2016-10" db="EMBL/GenBank/DDBJ databases">
        <authorList>
            <person name="Varghese N."/>
            <person name="Submissions S."/>
        </authorList>
    </citation>
    <scope>NUCLEOTIDE SEQUENCE [LARGE SCALE GENOMIC DNA]</scope>
    <source>
        <strain evidence="3">DSM 44544</strain>
    </source>
</reference>
<evidence type="ECO:0000313" key="3">
    <source>
        <dbReference type="Proteomes" id="UP000199622"/>
    </source>
</evidence>
<protein>
    <submittedName>
        <fullName evidence="2">Uncharacterized protein</fullName>
    </submittedName>
</protein>
<keyword evidence="3" id="KW-1185">Reference proteome</keyword>
<dbReference type="Proteomes" id="UP000199622">
    <property type="component" value="Unassembled WGS sequence"/>
</dbReference>
<dbReference type="EMBL" id="FNSO01000004">
    <property type="protein sequence ID" value="SEC76327.1"/>
    <property type="molecule type" value="Genomic_DNA"/>
</dbReference>
<keyword evidence="1" id="KW-0472">Membrane</keyword>
<feature type="transmembrane region" description="Helical" evidence="1">
    <location>
        <begin position="137"/>
        <end position="154"/>
    </location>
</feature>
<name>A0A1H4V5U4_9PSEU</name>
<keyword evidence="1" id="KW-0812">Transmembrane</keyword>
<evidence type="ECO:0000313" key="2">
    <source>
        <dbReference type="EMBL" id="SEC76327.1"/>
    </source>
</evidence>
<dbReference type="STRING" id="208445.SAMN04489727_4991"/>
<feature type="transmembrane region" description="Helical" evidence="1">
    <location>
        <begin position="35"/>
        <end position="53"/>
    </location>
</feature>
<feature type="transmembrane region" description="Helical" evidence="1">
    <location>
        <begin position="103"/>
        <end position="125"/>
    </location>
</feature>
<evidence type="ECO:0000256" key="1">
    <source>
        <dbReference type="SAM" id="Phobius"/>
    </source>
</evidence>